<dbReference type="InterPro" id="IPR000242">
    <property type="entry name" value="PTP_cat"/>
</dbReference>
<keyword evidence="1" id="KW-1133">Transmembrane helix</keyword>
<dbReference type="CDD" id="cd00047">
    <property type="entry name" value="PTPc"/>
    <property type="match status" value="1"/>
</dbReference>
<dbReference type="PANTHER" id="PTHR46163:SF7">
    <property type="entry name" value="PROTEIN TYROSINE PHOSPHATASE-LIKE PROTEIN EGG-3"/>
    <property type="match status" value="1"/>
</dbReference>
<proteinExistence type="predicted"/>
<dbReference type="PROSITE" id="PS50056">
    <property type="entry name" value="TYR_PHOSPHATASE_2"/>
    <property type="match status" value="1"/>
</dbReference>
<feature type="domain" description="Tyrosine-protein phosphatase" evidence="2">
    <location>
        <begin position="222"/>
        <end position="561"/>
    </location>
</feature>
<dbReference type="InterPro" id="IPR003595">
    <property type="entry name" value="Tyr_Pase_cat"/>
</dbReference>
<dbReference type="PRINTS" id="PR00700">
    <property type="entry name" value="PRTYPHPHTASE"/>
</dbReference>
<dbReference type="SMART" id="SM00194">
    <property type="entry name" value="PTPc"/>
    <property type="match status" value="1"/>
</dbReference>
<dbReference type="GO" id="GO:0004725">
    <property type="term" value="F:protein tyrosine phosphatase activity"/>
    <property type="evidence" value="ECO:0007669"/>
    <property type="project" value="InterPro"/>
</dbReference>
<dbReference type="OrthoDB" id="5834449at2759"/>
<organism evidence="6">
    <name type="scientific">Angiostrongylus costaricensis</name>
    <name type="common">Nematode worm</name>
    <dbReference type="NCBI Taxonomy" id="334426"/>
    <lineage>
        <taxon>Eukaryota</taxon>
        <taxon>Metazoa</taxon>
        <taxon>Ecdysozoa</taxon>
        <taxon>Nematoda</taxon>
        <taxon>Chromadorea</taxon>
        <taxon>Rhabditida</taxon>
        <taxon>Rhabditina</taxon>
        <taxon>Rhabditomorpha</taxon>
        <taxon>Strongyloidea</taxon>
        <taxon>Metastrongylidae</taxon>
        <taxon>Angiostrongylus</taxon>
    </lineage>
</organism>
<keyword evidence="1" id="KW-0812">Transmembrane</keyword>
<dbReference type="WBParaSite" id="ACOC_0001020701-mRNA-1">
    <property type="protein sequence ID" value="ACOC_0001020701-mRNA-1"/>
    <property type="gene ID" value="ACOC_0001020701"/>
</dbReference>
<feature type="transmembrane region" description="Helical" evidence="1">
    <location>
        <begin position="193"/>
        <end position="219"/>
    </location>
</feature>
<reference evidence="4 5" key="2">
    <citation type="submission" date="2018-11" db="EMBL/GenBank/DDBJ databases">
        <authorList>
            <consortium name="Pathogen Informatics"/>
        </authorList>
    </citation>
    <scope>NUCLEOTIDE SEQUENCE [LARGE SCALE GENOMIC DNA]</scope>
    <source>
        <strain evidence="4 5">Costa Rica</strain>
    </source>
</reference>
<dbReference type="Gene3D" id="3.90.190.10">
    <property type="entry name" value="Protein tyrosine phosphatase superfamily"/>
    <property type="match status" value="1"/>
</dbReference>
<sequence>MKKVTVLDAVSLASSVEFHSQNKDGFIGRWIHYFTDRALLKRLVSSVASHAFALVLLLETHEDSELKTFIAQKLFKVDGILCDEQTRLELIQSMIVQSSVFDLNEDDLIRKYGYGRFDIQTFDVFFFICILLILNSSEEMTGWLMDRLVPSISECTSIAARISRFAEQMTDRLKWSFLMEPGKFNCHMMTSQFFFFFVSFYLNFLSYFNSFCVVFSMFYQEFTAEFNRLESLFSVNELSPEEASQTAFNANYMTKARSKHRSRISENVICSVIPCCDASRVRLRDNDSPQISRADVVGEIFAIFSGTPDFIHANYVRGGPLLNTFICTQAPLQSTQSDFWRMVIITEWKFLSHHSTNLSMEINKGVYQERSNFIIMLCSAVDKNSLGPLDRSSTPHCLYYWPRSVGESQRYGSLLVRNVRVDGTVDPLFNVTYLEVQSVDNSDESAILTVEHWQWDWQQMCDVHWPFRVLRKSSIPHFKVDKNYIFRARLQVTPTIVQCLDGCGRSGTLVTIETVLMQFLRGCPLEDDIVFLSALFVRLQRRLAVSTSIHYLFIYRTVLHWNRHKGKVGEIRPGVNRNSGQKYGVNDKVADAREAVKEEEESFEKVNNPRPAQTRIRDHKLKYCIPHTEIRVLEIPSAHSKFEKSHSNGIATFKLCNELRIKVGWALEDLDLTFQTITKQQPNLVQNLKKKLPKEMPKLAEQLSQDEHQHP</sequence>
<feature type="domain" description="Tyrosine specific protein phosphatases" evidence="3">
    <location>
        <begin position="494"/>
        <end position="552"/>
    </location>
</feature>
<evidence type="ECO:0000259" key="2">
    <source>
        <dbReference type="PROSITE" id="PS50055"/>
    </source>
</evidence>
<evidence type="ECO:0000313" key="6">
    <source>
        <dbReference type="WBParaSite" id="ACOC_0001020701-mRNA-1"/>
    </source>
</evidence>
<dbReference type="PANTHER" id="PTHR46163">
    <property type="entry name" value="TYROSINE-PROTEIN PHOSPHATASE-RELATED"/>
    <property type="match status" value="1"/>
</dbReference>
<protein>
    <submittedName>
        <fullName evidence="6">C2 domain-containing protein</fullName>
    </submittedName>
</protein>
<accession>A0A158PKK4</accession>
<keyword evidence="5" id="KW-1185">Reference proteome</keyword>
<evidence type="ECO:0000259" key="3">
    <source>
        <dbReference type="PROSITE" id="PS50056"/>
    </source>
</evidence>
<evidence type="ECO:0000313" key="4">
    <source>
        <dbReference type="EMBL" id="VDM61793.1"/>
    </source>
</evidence>
<dbReference type="Pfam" id="PF00102">
    <property type="entry name" value="Y_phosphatase"/>
    <property type="match status" value="2"/>
</dbReference>
<dbReference type="SMART" id="SM00404">
    <property type="entry name" value="PTPc_motif"/>
    <property type="match status" value="1"/>
</dbReference>
<dbReference type="InterPro" id="IPR052782">
    <property type="entry name" value="Oocyte-zygote_transition_reg"/>
</dbReference>
<dbReference type="PROSITE" id="PS50055">
    <property type="entry name" value="TYR_PHOSPHATASE_PTP"/>
    <property type="match status" value="1"/>
</dbReference>
<evidence type="ECO:0000313" key="5">
    <source>
        <dbReference type="Proteomes" id="UP000267027"/>
    </source>
</evidence>
<dbReference type="STRING" id="334426.A0A158PKK4"/>
<dbReference type="AlphaFoldDB" id="A0A158PKK4"/>
<dbReference type="SUPFAM" id="SSF52799">
    <property type="entry name" value="(Phosphotyrosine protein) phosphatases II"/>
    <property type="match status" value="1"/>
</dbReference>
<dbReference type="InterPro" id="IPR000387">
    <property type="entry name" value="Tyr_Pase_dom"/>
</dbReference>
<dbReference type="Proteomes" id="UP000267027">
    <property type="component" value="Unassembled WGS sequence"/>
</dbReference>
<name>A0A158PKK4_ANGCS</name>
<keyword evidence="1" id="KW-0472">Membrane</keyword>
<evidence type="ECO:0000256" key="1">
    <source>
        <dbReference type="SAM" id="Phobius"/>
    </source>
</evidence>
<gene>
    <name evidence="4" type="ORF">ACOC_LOCUS10208</name>
</gene>
<dbReference type="EMBL" id="UYYA01004426">
    <property type="protein sequence ID" value="VDM61793.1"/>
    <property type="molecule type" value="Genomic_DNA"/>
</dbReference>
<dbReference type="InterPro" id="IPR029021">
    <property type="entry name" value="Prot-tyrosine_phosphatase-like"/>
</dbReference>
<reference evidence="6" key="1">
    <citation type="submission" date="2016-04" db="UniProtKB">
        <authorList>
            <consortium name="WormBaseParasite"/>
        </authorList>
    </citation>
    <scope>IDENTIFICATION</scope>
</reference>